<dbReference type="EMBL" id="JACHEU010000001">
    <property type="protein sequence ID" value="MBB6010808.1"/>
    <property type="molecule type" value="Genomic_DNA"/>
</dbReference>
<dbReference type="InterPro" id="IPR011010">
    <property type="entry name" value="DNA_brk_join_enz"/>
</dbReference>
<evidence type="ECO:0000256" key="2">
    <source>
        <dbReference type="ARBA" id="ARBA00022908"/>
    </source>
</evidence>
<keyword evidence="4" id="KW-0233">DNA recombination</keyword>
<proteinExistence type="inferred from homology"/>
<evidence type="ECO:0000256" key="4">
    <source>
        <dbReference type="ARBA" id="ARBA00023172"/>
    </source>
</evidence>
<dbReference type="CDD" id="cd00397">
    <property type="entry name" value="DNA_BRE_C"/>
    <property type="match status" value="1"/>
</dbReference>
<dbReference type="PROSITE" id="PS51898">
    <property type="entry name" value="TYR_RECOMBINASE"/>
    <property type="match status" value="1"/>
</dbReference>
<evidence type="ECO:0000313" key="6">
    <source>
        <dbReference type="EMBL" id="MBB6010808.1"/>
    </source>
</evidence>
<protein>
    <submittedName>
        <fullName evidence="6">Integrase</fullName>
    </submittedName>
</protein>
<dbReference type="Gene3D" id="1.10.443.10">
    <property type="entry name" value="Intergrase catalytic core"/>
    <property type="match status" value="1"/>
</dbReference>
<evidence type="ECO:0000313" key="7">
    <source>
        <dbReference type="Proteomes" id="UP000533306"/>
    </source>
</evidence>
<keyword evidence="2" id="KW-0229">DNA integration</keyword>
<organism evidence="6 7">
    <name type="scientific">Aquamicrobium lusatiense</name>
    <dbReference type="NCBI Taxonomy" id="89772"/>
    <lineage>
        <taxon>Bacteria</taxon>
        <taxon>Pseudomonadati</taxon>
        <taxon>Pseudomonadota</taxon>
        <taxon>Alphaproteobacteria</taxon>
        <taxon>Hyphomicrobiales</taxon>
        <taxon>Phyllobacteriaceae</taxon>
        <taxon>Aquamicrobium</taxon>
    </lineage>
</organism>
<comment type="caution">
    <text evidence="6">The sequence shown here is derived from an EMBL/GenBank/DDBJ whole genome shotgun (WGS) entry which is preliminary data.</text>
</comment>
<dbReference type="RefSeq" id="WP_183824565.1">
    <property type="nucleotide sequence ID" value="NZ_JACHEU010000001.1"/>
</dbReference>
<dbReference type="GO" id="GO:0003677">
    <property type="term" value="F:DNA binding"/>
    <property type="evidence" value="ECO:0007669"/>
    <property type="project" value="UniProtKB-KW"/>
</dbReference>
<keyword evidence="3" id="KW-0238">DNA-binding</keyword>
<evidence type="ECO:0000256" key="1">
    <source>
        <dbReference type="ARBA" id="ARBA00008857"/>
    </source>
</evidence>
<feature type="domain" description="Tyr recombinase" evidence="5">
    <location>
        <begin position="7"/>
        <end position="185"/>
    </location>
</feature>
<dbReference type="InterPro" id="IPR002104">
    <property type="entry name" value="Integrase_catalytic"/>
</dbReference>
<keyword evidence="7" id="KW-1185">Reference proteome</keyword>
<dbReference type="PANTHER" id="PTHR30349">
    <property type="entry name" value="PHAGE INTEGRASE-RELATED"/>
    <property type="match status" value="1"/>
</dbReference>
<dbReference type="Pfam" id="PF00589">
    <property type="entry name" value="Phage_integrase"/>
    <property type="match status" value="1"/>
</dbReference>
<name>A0A7W9S0P6_9HYPH</name>
<evidence type="ECO:0000259" key="5">
    <source>
        <dbReference type="PROSITE" id="PS51898"/>
    </source>
</evidence>
<dbReference type="GO" id="GO:0015074">
    <property type="term" value="P:DNA integration"/>
    <property type="evidence" value="ECO:0007669"/>
    <property type="project" value="UniProtKB-KW"/>
</dbReference>
<evidence type="ECO:0000256" key="3">
    <source>
        <dbReference type="ARBA" id="ARBA00023125"/>
    </source>
</evidence>
<dbReference type="InterPro" id="IPR050090">
    <property type="entry name" value="Tyrosine_recombinase_XerCD"/>
</dbReference>
<dbReference type="GO" id="GO:0006310">
    <property type="term" value="P:DNA recombination"/>
    <property type="evidence" value="ECO:0007669"/>
    <property type="project" value="UniProtKB-KW"/>
</dbReference>
<sequence>MLIDPNGKRLYLTAAERHSFLNAAARMPGGVRSFCETLHYTGCRISEALNLTVERIDLENEVIVFETLKKRRTGVFRSVPVPDKLLNTLELVHQIRRPGKANRLLWPWSRVTAWRYVKAVMKEAKIQKGPQASPKGLRHGYGVNAISSGVPLNMLSKWMGHSAIEITSIYTNAVGSEQKQISARMWGCQ</sequence>
<dbReference type="PANTHER" id="PTHR30349:SF41">
    <property type="entry name" value="INTEGRASE_RECOMBINASE PROTEIN MJ0367-RELATED"/>
    <property type="match status" value="1"/>
</dbReference>
<accession>A0A7W9S0P6</accession>
<dbReference type="SUPFAM" id="SSF56349">
    <property type="entry name" value="DNA breaking-rejoining enzymes"/>
    <property type="match status" value="1"/>
</dbReference>
<gene>
    <name evidence="6" type="ORF">HNR59_000153</name>
</gene>
<dbReference type="InterPro" id="IPR013762">
    <property type="entry name" value="Integrase-like_cat_sf"/>
</dbReference>
<reference evidence="6 7" key="1">
    <citation type="submission" date="2020-08" db="EMBL/GenBank/DDBJ databases">
        <title>Genomic Encyclopedia of Type Strains, Phase IV (KMG-IV): sequencing the most valuable type-strain genomes for metagenomic binning, comparative biology and taxonomic classification.</title>
        <authorList>
            <person name="Goeker M."/>
        </authorList>
    </citation>
    <scope>NUCLEOTIDE SEQUENCE [LARGE SCALE GENOMIC DNA]</scope>
    <source>
        <strain evidence="6 7">DSM 11099</strain>
    </source>
</reference>
<dbReference type="AlphaFoldDB" id="A0A7W9S0P6"/>
<comment type="similarity">
    <text evidence="1">Belongs to the 'phage' integrase family.</text>
</comment>
<dbReference type="Proteomes" id="UP000533306">
    <property type="component" value="Unassembled WGS sequence"/>
</dbReference>